<dbReference type="AlphaFoldDB" id="A0A0E9V008"/>
<sequence>MQCAFLEHCNKKCQCCRRSAIFGYLKKSKIVRTYHIS</sequence>
<reference evidence="1" key="2">
    <citation type="journal article" date="2015" name="Fish Shellfish Immunol.">
        <title>Early steps in the European eel (Anguilla anguilla)-Vibrio vulnificus interaction in the gills: Role of the RtxA13 toxin.</title>
        <authorList>
            <person name="Callol A."/>
            <person name="Pajuelo D."/>
            <person name="Ebbesson L."/>
            <person name="Teles M."/>
            <person name="MacKenzie S."/>
            <person name="Amaro C."/>
        </authorList>
    </citation>
    <scope>NUCLEOTIDE SEQUENCE</scope>
</reference>
<organism evidence="1">
    <name type="scientific">Anguilla anguilla</name>
    <name type="common">European freshwater eel</name>
    <name type="synonym">Muraena anguilla</name>
    <dbReference type="NCBI Taxonomy" id="7936"/>
    <lineage>
        <taxon>Eukaryota</taxon>
        <taxon>Metazoa</taxon>
        <taxon>Chordata</taxon>
        <taxon>Craniata</taxon>
        <taxon>Vertebrata</taxon>
        <taxon>Euteleostomi</taxon>
        <taxon>Actinopterygii</taxon>
        <taxon>Neopterygii</taxon>
        <taxon>Teleostei</taxon>
        <taxon>Anguilliformes</taxon>
        <taxon>Anguillidae</taxon>
        <taxon>Anguilla</taxon>
    </lineage>
</organism>
<evidence type="ECO:0000313" key="1">
    <source>
        <dbReference type="EMBL" id="JAH71377.1"/>
    </source>
</evidence>
<protein>
    <submittedName>
        <fullName evidence="1">Uncharacterized protein</fullName>
    </submittedName>
</protein>
<name>A0A0E9V008_ANGAN</name>
<dbReference type="EMBL" id="GBXM01093815">
    <property type="protein sequence ID" value="JAH14762.1"/>
    <property type="molecule type" value="Transcribed_RNA"/>
</dbReference>
<reference evidence="1" key="1">
    <citation type="submission" date="2014-11" db="EMBL/GenBank/DDBJ databases">
        <authorList>
            <person name="Amaro Gonzalez C."/>
        </authorList>
    </citation>
    <scope>NUCLEOTIDE SEQUENCE</scope>
</reference>
<accession>A0A0E9V008</accession>
<dbReference type="EMBL" id="GBXM01087692">
    <property type="protein sequence ID" value="JAH20885.1"/>
    <property type="molecule type" value="Transcribed_RNA"/>
</dbReference>
<proteinExistence type="predicted"/>
<dbReference type="EMBL" id="GBXM01037200">
    <property type="protein sequence ID" value="JAH71377.1"/>
    <property type="molecule type" value="Transcribed_RNA"/>
</dbReference>